<evidence type="ECO:0000256" key="8">
    <source>
        <dbReference type="SAM" id="MobiDB-lite"/>
    </source>
</evidence>
<name>A0A7Z0EMK7_9ACTN</name>
<feature type="transmembrane region" description="Helical" evidence="9">
    <location>
        <begin position="643"/>
        <end position="666"/>
    </location>
</feature>
<evidence type="ECO:0000313" key="12">
    <source>
        <dbReference type="Proteomes" id="UP000572051"/>
    </source>
</evidence>
<dbReference type="EC" id="2.7.11.1" evidence="2"/>
<comment type="caution">
    <text evidence="11">The sequence shown here is derived from an EMBL/GenBank/DDBJ whole genome shotgun (WGS) entry which is preliminary data.</text>
</comment>
<organism evidence="11 12">
    <name type="scientific">Nocardiopsis aegyptia</name>
    <dbReference type="NCBI Taxonomy" id="220378"/>
    <lineage>
        <taxon>Bacteria</taxon>
        <taxon>Bacillati</taxon>
        <taxon>Actinomycetota</taxon>
        <taxon>Actinomycetes</taxon>
        <taxon>Streptosporangiales</taxon>
        <taxon>Nocardiopsidaceae</taxon>
        <taxon>Nocardiopsis</taxon>
    </lineage>
</organism>
<proteinExistence type="inferred from homology"/>
<dbReference type="Gene3D" id="3.30.200.20">
    <property type="entry name" value="Phosphorylase Kinase, domain 1"/>
    <property type="match status" value="1"/>
</dbReference>
<accession>A0A7Z0EMK7</accession>
<keyword evidence="5" id="KW-0418">Kinase</keyword>
<sequence>MDAGFDEVGGYRLVRELGRGGFGSVHLGEAADGSRAAVKLLHTGPGVDPRFAEMFAREVEAARRISPFCVAQVLDADPHADRPWIASEYIEGRTLMAEIEAEGPRRGADLQRLAISTATALTAIHRAGVAHRDLKPENIMMAPDGPRVIDFGIARAFEETAVFTATSRIGTLHYMAPERLDDSLHLTTAVDVFAWGAVMVYAASGRHAFSGRTQTAVIKRILVEEPDCSAVPGELRGLVVRCLEKDPERRPTAHGVLDALLGQSAGGGGAGTDVDDSMERGSTAVTRIVGPEGVGPERTLLETRRETAEPERAAGADPATAGPEEAETVGPRRVEPERAVTAKPDRPPRSSPVPEPSPGPSASPPFRFAGRLHRTLEELAETMHAHGSASERVFGDADRRSLLAAWVIEDLQDPRVERSLFRTRPVDPALAVAGFVAQVRPDLPPRYRTRDMGLSALRERAVRERAGAADPVGLVPEVLDVMAEYDCRDPDHSCAPGDGCVEYRSLVEDVRFARSAYADAIAPYVRWQNSAGLGRTSGPAERVADPEFVLAALAPEAWQRGVAEDRASVDESWWSGLPPLLPPSAPLRERLVRGMVIRRLCRLLRELSAQYAQLGSSVDRLEGYVHEHSEAQDRKARGRGARAGLGAVLSLGGLVLVGGLVLGGLVASVETGLLAGMIVAAFGFVAYRALGDIIIGPVAEAPVGAEDPFPSVSGHRAKVARAHAAIADVTGRLAALERLRAQVPRPDLAEPSYSDGGREHAGERRSGVGADGPERR</sequence>
<keyword evidence="9" id="KW-0812">Transmembrane</keyword>
<dbReference type="InterPro" id="IPR011009">
    <property type="entry name" value="Kinase-like_dom_sf"/>
</dbReference>
<feature type="domain" description="Protein kinase" evidence="10">
    <location>
        <begin position="11"/>
        <end position="261"/>
    </location>
</feature>
<feature type="region of interest" description="Disordered" evidence="8">
    <location>
        <begin position="745"/>
        <end position="776"/>
    </location>
</feature>
<dbReference type="InterPro" id="IPR017441">
    <property type="entry name" value="Protein_kinase_ATP_BS"/>
</dbReference>
<feature type="transmembrane region" description="Helical" evidence="9">
    <location>
        <begin position="672"/>
        <end position="690"/>
    </location>
</feature>
<protein>
    <recommendedName>
        <fullName evidence="2">non-specific serine/threonine protein kinase</fullName>
        <ecNumber evidence="2">2.7.11.1</ecNumber>
    </recommendedName>
</protein>
<keyword evidence="9" id="KW-1133">Transmembrane helix</keyword>
<dbReference type="AlphaFoldDB" id="A0A7Z0EMK7"/>
<feature type="compositionally biased region" description="Pro residues" evidence="8">
    <location>
        <begin position="349"/>
        <end position="363"/>
    </location>
</feature>
<dbReference type="EMBL" id="JACCFS010000001">
    <property type="protein sequence ID" value="NYJ34811.1"/>
    <property type="molecule type" value="Genomic_DNA"/>
</dbReference>
<feature type="binding site" evidence="7">
    <location>
        <position position="39"/>
    </location>
    <ligand>
        <name>ATP</name>
        <dbReference type="ChEBI" id="CHEBI:30616"/>
    </ligand>
</feature>
<keyword evidence="4 7" id="KW-0547">Nucleotide-binding</keyword>
<evidence type="ECO:0000256" key="3">
    <source>
        <dbReference type="ARBA" id="ARBA00022679"/>
    </source>
</evidence>
<evidence type="ECO:0000256" key="2">
    <source>
        <dbReference type="ARBA" id="ARBA00012513"/>
    </source>
</evidence>
<keyword evidence="12" id="KW-1185">Reference proteome</keyword>
<feature type="region of interest" description="Disordered" evidence="8">
    <location>
        <begin position="256"/>
        <end position="367"/>
    </location>
</feature>
<evidence type="ECO:0000256" key="9">
    <source>
        <dbReference type="SAM" id="Phobius"/>
    </source>
</evidence>
<keyword evidence="6 7" id="KW-0067">ATP-binding</keyword>
<evidence type="ECO:0000259" key="10">
    <source>
        <dbReference type="PROSITE" id="PS50011"/>
    </source>
</evidence>
<dbReference type="PROSITE" id="PS00108">
    <property type="entry name" value="PROTEIN_KINASE_ST"/>
    <property type="match status" value="1"/>
</dbReference>
<dbReference type="CDD" id="cd14014">
    <property type="entry name" value="STKc_PknB_like"/>
    <property type="match status" value="1"/>
</dbReference>
<feature type="compositionally biased region" description="Basic and acidic residues" evidence="8">
    <location>
        <begin position="299"/>
        <end position="314"/>
    </location>
</feature>
<keyword evidence="3" id="KW-0808">Transferase</keyword>
<dbReference type="Pfam" id="PF00069">
    <property type="entry name" value="Pkinase"/>
    <property type="match status" value="1"/>
</dbReference>
<dbReference type="Gene3D" id="1.10.510.10">
    <property type="entry name" value="Transferase(Phosphotransferase) domain 1"/>
    <property type="match status" value="1"/>
</dbReference>
<dbReference type="InterPro" id="IPR000719">
    <property type="entry name" value="Prot_kinase_dom"/>
</dbReference>
<dbReference type="SUPFAM" id="SSF56112">
    <property type="entry name" value="Protein kinase-like (PK-like)"/>
    <property type="match status" value="1"/>
</dbReference>
<feature type="compositionally biased region" description="Basic and acidic residues" evidence="8">
    <location>
        <begin position="330"/>
        <end position="348"/>
    </location>
</feature>
<dbReference type="PANTHER" id="PTHR43671">
    <property type="entry name" value="SERINE/THREONINE-PROTEIN KINASE NEK"/>
    <property type="match status" value="1"/>
</dbReference>
<dbReference type="PROSITE" id="PS00107">
    <property type="entry name" value="PROTEIN_KINASE_ATP"/>
    <property type="match status" value="1"/>
</dbReference>
<comment type="similarity">
    <text evidence="1">Belongs to the protein kinase superfamily. NEK Ser/Thr protein kinase family. NIMA subfamily.</text>
</comment>
<dbReference type="SMART" id="SM00220">
    <property type="entry name" value="S_TKc"/>
    <property type="match status" value="1"/>
</dbReference>
<dbReference type="Proteomes" id="UP000572051">
    <property type="component" value="Unassembled WGS sequence"/>
</dbReference>
<feature type="compositionally biased region" description="Basic and acidic residues" evidence="8">
    <location>
        <begin position="756"/>
        <end position="776"/>
    </location>
</feature>
<dbReference type="InterPro" id="IPR050660">
    <property type="entry name" value="NEK_Ser/Thr_kinase"/>
</dbReference>
<evidence type="ECO:0000313" key="11">
    <source>
        <dbReference type="EMBL" id="NYJ34811.1"/>
    </source>
</evidence>
<dbReference type="GO" id="GO:0005524">
    <property type="term" value="F:ATP binding"/>
    <property type="evidence" value="ECO:0007669"/>
    <property type="project" value="UniProtKB-UniRule"/>
</dbReference>
<dbReference type="InterPro" id="IPR008271">
    <property type="entry name" value="Ser/Thr_kinase_AS"/>
</dbReference>
<evidence type="ECO:0000256" key="5">
    <source>
        <dbReference type="ARBA" id="ARBA00022777"/>
    </source>
</evidence>
<evidence type="ECO:0000256" key="7">
    <source>
        <dbReference type="PROSITE-ProRule" id="PRU10141"/>
    </source>
</evidence>
<evidence type="ECO:0000256" key="6">
    <source>
        <dbReference type="ARBA" id="ARBA00022840"/>
    </source>
</evidence>
<evidence type="ECO:0000256" key="1">
    <source>
        <dbReference type="ARBA" id="ARBA00010886"/>
    </source>
</evidence>
<keyword evidence="9" id="KW-0472">Membrane</keyword>
<dbReference type="RefSeq" id="WP_179823637.1">
    <property type="nucleotide sequence ID" value="NZ_JACCFS010000001.1"/>
</dbReference>
<dbReference type="PROSITE" id="PS50011">
    <property type="entry name" value="PROTEIN_KINASE_DOM"/>
    <property type="match status" value="1"/>
</dbReference>
<dbReference type="PANTHER" id="PTHR43671:SF13">
    <property type="entry name" value="SERINE_THREONINE-PROTEIN KINASE NEK2"/>
    <property type="match status" value="1"/>
</dbReference>
<gene>
    <name evidence="11" type="ORF">HNR10_002692</name>
</gene>
<evidence type="ECO:0000256" key="4">
    <source>
        <dbReference type="ARBA" id="ARBA00022741"/>
    </source>
</evidence>
<reference evidence="11 12" key="1">
    <citation type="submission" date="2020-07" db="EMBL/GenBank/DDBJ databases">
        <title>Sequencing the genomes of 1000 actinobacteria strains.</title>
        <authorList>
            <person name="Klenk H.-P."/>
        </authorList>
    </citation>
    <scope>NUCLEOTIDE SEQUENCE [LARGE SCALE GENOMIC DNA]</scope>
    <source>
        <strain evidence="11 12">DSM 44442</strain>
    </source>
</reference>
<dbReference type="GO" id="GO:0004674">
    <property type="term" value="F:protein serine/threonine kinase activity"/>
    <property type="evidence" value="ECO:0007669"/>
    <property type="project" value="UniProtKB-EC"/>
</dbReference>